<evidence type="ECO:0000313" key="3">
    <source>
        <dbReference type="Proteomes" id="UP000031192"/>
    </source>
</evidence>
<dbReference type="OrthoDB" id="3223416at2759"/>
<dbReference type="Proteomes" id="UP000031192">
    <property type="component" value="Unassembled WGS sequence"/>
</dbReference>
<proteinExistence type="predicted"/>
<gene>
    <name evidence="2" type="ORF">MGU_10037</name>
</gene>
<evidence type="ECO:0008006" key="4">
    <source>
        <dbReference type="Google" id="ProtNLM"/>
    </source>
</evidence>
<dbReference type="EMBL" id="AZNH01000079">
    <property type="protein sequence ID" value="KID82625.1"/>
    <property type="molecule type" value="Genomic_DNA"/>
</dbReference>
<dbReference type="HOGENOM" id="CLU_2223857_0_0_1"/>
<reference evidence="2 3" key="1">
    <citation type="journal article" date="2014" name="Proc. Natl. Acad. Sci. U.S.A.">
        <title>Trajectory and genomic determinants of fungal-pathogen speciation and host adaptation.</title>
        <authorList>
            <person name="Hu X."/>
            <person name="Xiao G."/>
            <person name="Zheng P."/>
            <person name="Shang Y."/>
            <person name="Su Y."/>
            <person name="Zhang X."/>
            <person name="Liu X."/>
            <person name="Zhan S."/>
            <person name="St Leger R.J."/>
            <person name="Wang C."/>
        </authorList>
    </citation>
    <scope>NUCLEOTIDE SEQUENCE [LARGE SCALE GENOMIC DNA]</scope>
    <source>
        <strain evidence="2 3">ARSEF 977</strain>
    </source>
</reference>
<comment type="caution">
    <text evidence="2">The sequence shown here is derived from an EMBL/GenBank/DDBJ whole genome shotgun (WGS) entry which is preliminary data.</text>
</comment>
<evidence type="ECO:0000256" key="1">
    <source>
        <dbReference type="SAM" id="SignalP"/>
    </source>
</evidence>
<accession>A0A0B4G7I5</accession>
<organism evidence="2 3">
    <name type="scientific">Metarhizium guizhouense (strain ARSEF 977)</name>
    <dbReference type="NCBI Taxonomy" id="1276136"/>
    <lineage>
        <taxon>Eukaryota</taxon>
        <taxon>Fungi</taxon>
        <taxon>Dikarya</taxon>
        <taxon>Ascomycota</taxon>
        <taxon>Pezizomycotina</taxon>
        <taxon>Sordariomycetes</taxon>
        <taxon>Hypocreomycetidae</taxon>
        <taxon>Hypocreales</taxon>
        <taxon>Clavicipitaceae</taxon>
        <taxon>Metarhizium</taxon>
    </lineage>
</organism>
<dbReference type="AlphaFoldDB" id="A0A0B4G7I5"/>
<sequence>MLLPSPLTLASLALPAAAQLSTLTTPHLNLTALTAADGESTLECWQLANPFRQSTESGITGSLQLSLGELANATYSVIPARFDGGFHHAPAFQYVLDGRARCRRAD</sequence>
<feature type="chain" id="PRO_5002088429" description="Small secreted protein" evidence="1">
    <location>
        <begin position="19"/>
        <end position="106"/>
    </location>
</feature>
<keyword evidence="3" id="KW-1185">Reference proteome</keyword>
<evidence type="ECO:0000313" key="2">
    <source>
        <dbReference type="EMBL" id="KID82625.1"/>
    </source>
</evidence>
<name>A0A0B4G7I5_METGA</name>
<feature type="signal peptide" evidence="1">
    <location>
        <begin position="1"/>
        <end position="18"/>
    </location>
</feature>
<protein>
    <recommendedName>
        <fullName evidence="4">Small secreted protein</fullName>
    </recommendedName>
</protein>
<keyword evidence="1" id="KW-0732">Signal</keyword>